<proteinExistence type="predicted"/>
<dbReference type="Proteomes" id="UP001055072">
    <property type="component" value="Unassembled WGS sequence"/>
</dbReference>
<gene>
    <name evidence="1" type="ORF">BDY19DRAFT_996058</name>
</gene>
<comment type="caution">
    <text evidence="1">The sequence shown here is derived from an EMBL/GenBank/DDBJ whole genome shotgun (WGS) entry which is preliminary data.</text>
</comment>
<sequence>MEDIQLDNEHPFVLELASLREAASRYEHEALAASVKLQRHTVDTTSIIEHSHALEQENARLREELETLRAHPDTTPQPAALQVPELTLALRKLSDKLTSTEETLLLRTTQLAHAQSELGKVEQDKATVLATARHAGTRLEESEHRERELHRRVRAAKEERKLADMVLEEYAALVRKLEGRPSGRSSAEGENGRPSPAAGFAEGKLVLQKLLGEFNAENEQVASELGRTRSENELLHAQLDAERQRSEADRESLAKMILELDKYRADDNSAAKMVSRYMKFSQSTTDSLQKAMDNMRTRHETTISTLHSQIEQLHKALTSERRQTERLREALDQLSEDISREAYGRRREISLRLSFLGREEGLAESLRRWLRKSKETSDRIFSQATELEDPIGALRETTSKILQMAEGLLEALNGQPGVDEGVPVGSVARIVAAGDAVNRLTRELQRETHLRVQAQVLLGQAGINFQIPPSLSHPQELLLTPSQSTSSVNLRDSLTKLTGTVRSSSNSSTESNVSALIPQPATPEQPVTASIPNGSYATNDLPHAEEKAVTPPPQSTPATQDSPIPVDSDIESTSQPSDDLPSNQLPSEKDEIPQLEGVSPNSGVSSISPPSPVAEPKATFSEPKPSVLLPIVSITSVVEHAAFSSINTVQISEEREKQSPASSHGSILDCPPAEEPPSSISPEQVSVSPIRELSGLDIRDLPSSSQSSPQLPDPAEHTSNTSSTLVASLNIETRAATPTGMLFTLIPVVPPSTIPLMADLQITKQRYDAFQKAFRDCNLSLKELKKDVAELPSSSEMTPILKTAVERLNDFNEDTRVELEIRVADEERIISGYETILSVPGALSDEVDESELREETSAFVEGTAASVAKALQQFTRKLDDLEHDIASIKRAVHELSSEELSPSSVSPAKSPQGWSSWTGGILGGARPVSPAPTFGSVMTTPRARQSSFGAFMHRPSLPNLHTSNAVDSVDRNNPFAHLDLRIPMPAVTIPQNSPSPSRGLFLSPAPGGSQQKSRAASSPMYMLGLGMRGSSLGFGSLSSAMVAPSKLSRSSEDESEVETEDGDGAAVDSDVE</sequence>
<reference evidence="1" key="1">
    <citation type="journal article" date="2021" name="Environ. Microbiol.">
        <title>Gene family expansions and transcriptome signatures uncover fungal adaptations to wood decay.</title>
        <authorList>
            <person name="Hage H."/>
            <person name="Miyauchi S."/>
            <person name="Viragh M."/>
            <person name="Drula E."/>
            <person name="Min B."/>
            <person name="Chaduli D."/>
            <person name="Navarro D."/>
            <person name="Favel A."/>
            <person name="Norest M."/>
            <person name="Lesage-Meessen L."/>
            <person name="Balint B."/>
            <person name="Merenyi Z."/>
            <person name="de Eugenio L."/>
            <person name="Morin E."/>
            <person name="Martinez A.T."/>
            <person name="Baldrian P."/>
            <person name="Stursova M."/>
            <person name="Martinez M.J."/>
            <person name="Novotny C."/>
            <person name="Magnuson J.K."/>
            <person name="Spatafora J.W."/>
            <person name="Maurice S."/>
            <person name="Pangilinan J."/>
            <person name="Andreopoulos W."/>
            <person name="LaButti K."/>
            <person name="Hundley H."/>
            <person name="Na H."/>
            <person name="Kuo A."/>
            <person name="Barry K."/>
            <person name="Lipzen A."/>
            <person name="Henrissat B."/>
            <person name="Riley R."/>
            <person name="Ahrendt S."/>
            <person name="Nagy L.G."/>
            <person name="Grigoriev I.V."/>
            <person name="Martin F."/>
            <person name="Rosso M.N."/>
        </authorList>
    </citation>
    <scope>NUCLEOTIDE SEQUENCE</scope>
    <source>
        <strain evidence="1">CBS 384.51</strain>
    </source>
</reference>
<dbReference type="EMBL" id="MU274925">
    <property type="protein sequence ID" value="KAI0086149.1"/>
    <property type="molecule type" value="Genomic_DNA"/>
</dbReference>
<keyword evidence="2" id="KW-1185">Reference proteome</keyword>
<evidence type="ECO:0000313" key="2">
    <source>
        <dbReference type="Proteomes" id="UP001055072"/>
    </source>
</evidence>
<evidence type="ECO:0000313" key="1">
    <source>
        <dbReference type="EMBL" id="KAI0086149.1"/>
    </source>
</evidence>
<protein>
    <submittedName>
        <fullName evidence="1">Uncharacterized protein</fullName>
    </submittedName>
</protein>
<organism evidence="1 2">
    <name type="scientific">Irpex rosettiformis</name>
    <dbReference type="NCBI Taxonomy" id="378272"/>
    <lineage>
        <taxon>Eukaryota</taxon>
        <taxon>Fungi</taxon>
        <taxon>Dikarya</taxon>
        <taxon>Basidiomycota</taxon>
        <taxon>Agaricomycotina</taxon>
        <taxon>Agaricomycetes</taxon>
        <taxon>Polyporales</taxon>
        <taxon>Irpicaceae</taxon>
        <taxon>Irpex</taxon>
    </lineage>
</organism>
<name>A0ACB8TW30_9APHY</name>
<accession>A0ACB8TW30</accession>